<evidence type="ECO:0000313" key="18">
    <source>
        <dbReference type="Proteomes" id="UP000286501"/>
    </source>
</evidence>
<evidence type="ECO:0000313" key="3">
    <source>
        <dbReference type="EMBL" id="MCP9600306.1"/>
    </source>
</evidence>
<reference evidence="4" key="5">
    <citation type="submission" date="2022-11" db="EMBL/GenBank/DDBJ databases">
        <title>Genomic repertoires linked with pathogenic potency of arthritogenic Prevotella copri isolated from the gut of rheumatoid arthritis patients.</title>
        <authorList>
            <person name="Nii T."/>
            <person name="Maeda Y."/>
            <person name="Motooka D."/>
            <person name="Naito M."/>
            <person name="Matsumoto Y."/>
            <person name="Ogawa T."/>
            <person name="Oguro-Igashira E."/>
            <person name="Kishikawa T."/>
            <person name="Yamashita M."/>
            <person name="Koizumi S."/>
            <person name="Kurakawa T."/>
            <person name="Okumura R."/>
            <person name="Kayama H."/>
            <person name="Murakami M."/>
            <person name="Sakaguchi T."/>
            <person name="Das B."/>
            <person name="Nakamura S."/>
            <person name="Okada Y."/>
            <person name="Kumanogoh A."/>
            <person name="Takeda K."/>
        </authorList>
    </citation>
    <scope>NUCLEOTIDE SEQUENCE</scope>
    <source>
        <strain evidence="5">H012_8</strain>
        <strain evidence="4">N016-13</strain>
    </source>
</reference>
<dbReference type="EMBL" id="JANDWN010000025">
    <property type="protein sequence ID" value="MCP9600306.1"/>
    <property type="molecule type" value="Genomic_DNA"/>
</dbReference>
<dbReference type="InterPro" id="IPR025427">
    <property type="entry name" value="DUF4160"/>
</dbReference>
<organism evidence="12 17">
    <name type="scientific">Segatella copri</name>
    <dbReference type="NCBI Taxonomy" id="165179"/>
    <lineage>
        <taxon>Bacteria</taxon>
        <taxon>Pseudomonadati</taxon>
        <taxon>Bacteroidota</taxon>
        <taxon>Bacteroidia</taxon>
        <taxon>Bacteroidales</taxon>
        <taxon>Prevotellaceae</taxon>
        <taxon>Segatella</taxon>
    </lineage>
</organism>
<dbReference type="Proteomes" id="UP000421408">
    <property type="component" value="Unassembled WGS sequence"/>
</dbReference>
<evidence type="ECO:0000313" key="14">
    <source>
        <dbReference type="Proteomes" id="UP000284548"/>
    </source>
</evidence>
<dbReference type="Proteomes" id="UP001196765">
    <property type="component" value="Unassembled WGS sequence"/>
</dbReference>
<dbReference type="EMBL" id="QSFW01000020">
    <property type="protein sequence ID" value="RHA85411.1"/>
    <property type="molecule type" value="Genomic_DNA"/>
</dbReference>
<evidence type="ECO:0000313" key="12">
    <source>
        <dbReference type="EMBL" id="RHK10428.1"/>
    </source>
</evidence>
<dbReference type="EMBL" id="QRVA01000020">
    <property type="protein sequence ID" value="RGS15163.1"/>
    <property type="molecule type" value="Genomic_DNA"/>
</dbReference>
<sequence length="84" mass="10057">MSPKFKEINGFVFKIYSNEEKRMHIHVVKAENEAKYWLEPNIELAENFGFNTKELSFIEKILKDYGDDFKIKFARHTGKRLDDK</sequence>
<dbReference type="Proteomes" id="UP000286211">
    <property type="component" value="Unassembled WGS sequence"/>
</dbReference>
<dbReference type="EMBL" id="VZCC01000029">
    <property type="protein sequence ID" value="MQN83503.1"/>
    <property type="molecule type" value="Genomic_DNA"/>
</dbReference>
<dbReference type="Proteomes" id="UP001209168">
    <property type="component" value="Unassembled WGS sequence"/>
</dbReference>
<evidence type="ECO:0000313" key="2">
    <source>
        <dbReference type="EMBL" id="MCP9549719.1"/>
    </source>
</evidence>
<reference evidence="6" key="6">
    <citation type="submission" date="2022-12" db="EMBL/GenBank/DDBJ databases">
        <title>Distinct polysaccharide growth profiles of human intestinal Prevotella copri isolates.</title>
        <authorList>
            <person name="Fehlner-Peach H."/>
            <person name="Magnabosco C."/>
            <person name="Raghavan V."/>
            <person name="Scher J.U."/>
            <person name="Tett A."/>
            <person name="Cox L.M."/>
            <person name="Gottsegen C."/>
            <person name="Watters A."/>
            <person name="Wiltshire- Gordon J.D."/>
            <person name="Segata N."/>
            <person name="Bonneau R."/>
            <person name="Littman D.R."/>
        </authorList>
    </citation>
    <scope>NUCLEOTIDE SEQUENCE</scope>
    <source>
        <strain evidence="6">IAA108</strain>
    </source>
</reference>
<reference evidence="13 14" key="1">
    <citation type="submission" date="2018-08" db="EMBL/GenBank/DDBJ databases">
        <title>A genome reference for cultivated species of the human gut microbiota.</title>
        <authorList>
            <person name="Zou Y."/>
            <person name="Xue W."/>
            <person name="Luo G."/>
        </authorList>
    </citation>
    <scope>NUCLEOTIDE SEQUENCE [LARGE SCALE GENOMIC DNA]</scope>
    <source>
        <strain evidence="8 16">AF15-25</strain>
        <strain evidence="7 13">AF24-12</strain>
        <strain evidence="12 17">AF46-2NS</strain>
        <strain evidence="11 14">AM16-54</strain>
        <strain evidence="10 18">AM22-1</strain>
        <strain evidence="9 15">AM42-23AC</strain>
    </source>
</reference>
<evidence type="ECO:0000313" key="8">
    <source>
        <dbReference type="EMBL" id="RGU98654.1"/>
    </source>
</evidence>
<reference evidence="1" key="3">
    <citation type="submission" date="2021-06" db="EMBL/GenBank/DDBJ databases">
        <title>Collection of gut derived symbiotic bacterial strains cultured from healthy donors.</title>
        <authorList>
            <person name="Lin H."/>
            <person name="Littmann E."/>
            <person name="Pamer E.G."/>
        </authorList>
    </citation>
    <scope>NUCLEOTIDE SEQUENCE</scope>
    <source>
        <strain evidence="1">MSK.21.74</strain>
    </source>
</reference>
<evidence type="ECO:0000313" key="15">
    <source>
        <dbReference type="Proteomes" id="UP000284990"/>
    </source>
</evidence>
<reference evidence="2" key="4">
    <citation type="submission" date="2022-07" db="EMBL/GenBank/DDBJ databases">
        <title>Prevotella copri.</title>
        <authorList>
            <person name="Yang C."/>
        </authorList>
    </citation>
    <scope>NUCLEOTIDE SEQUENCE</scope>
    <source>
        <strain evidence="3">HF1476</strain>
        <strain evidence="2">HF1805</strain>
    </source>
</reference>
<evidence type="ECO:0000313" key="13">
    <source>
        <dbReference type="Proteomes" id="UP000283872"/>
    </source>
</evidence>
<dbReference type="Proteomes" id="UP000286501">
    <property type="component" value="Unassembled WGS sequence"/>
</dbReference>
<dbReference type="EMBL" id="JAPDVH010000001">
    <property type="protein sequence ID" value="MCW4156899.1"/>
    <property type="molecule type" value="Genomic_DNA"/>
</dbReference>
<gene>
    <name evidence="12" type="ORF">DW079_07465</name>
    <name evidence="11" type="ORF">DW192_14380</name>
    <name evidence="10" type="ORF">DW250_06000</name>
    <name evidence="9" type="ORF">DW916_09935</name>
    <name evidence="8" type="ORF">DWW35_04700</name>
    <name evidence="7" type="ORF">DWY11_09030</name>
    <name evidence="6" type="ORF">F7D74_05805</name>
    <name evidence="1" type="ORF">KSW82_07195</name>
    <name evidence="3" type="ORF">NNC55_10130</name>
    <name evidence="2" type="ORF">NNC68_09575</name>
    <name evidence="4" type="ORF">ONT05_09770</name>
    <name evidence="5" type="ORF">ONT23_15500</name>
</gene>
<comment type="caution">
    <text evidence="12">The sequence shown here is derived from an EMBL/GenBank/DDBJ whole genome shotgun (WGS) entry which is preliminary data.</text>
</comment>
<evidence type="ECO:0000313" key="10">
    <source>
        <dbReference type="EMBL" id="RHG66757.1"/>
    </source>
</evidence>
<evidence type="ECO:0000313" key="19">
    <source>
        <dbReference type="Proteomes" id="UP000421408"/>
    </source>
</evidence>
<evidence type="ECO:0000313" key="7">
    <source>
        <dbReference type="EMBL" id="RGS15163.1"/>
    </source>
</evidence>
<name>A0A3E5E856_9BACT</name>
<dbReference type="Proteomes" id="UP001205506">
    <property type="component" value="Unassembled WGS sequence"/>
</dbReference>
<dbReference type="Proteomes" id="UP000284990">
    <property type="component" value="Unassembled WGS sequence"/>
</dbReference>
<dbReference type="EMBL" id="JANDWU010000016">
    <property type="protein sequence ID" value="MCP9549719.1"/>
    <property type="molecule type" value="Genomic_DNA"/>
</dbReference>
<evidence type="ECO:0000313" key="1">
    <source>
        <dbReference type="EMBL" id="MBV3387523.1"/>
    </source>
</evidence>
<dbReference type="Proteomes" id="UP000283872">
    <property type="component" value="Unassembled WGS sequence"/>
</dbReference>
<evidence type="ECO:0000313" key="16">
    <source>
        <dbReference type="Proteomes" id="UP000285236"/>
    </source>
</evidence>
<dbReference type="EMBL" id="QRKB01000055">
    <property type="protein sequence ID" value="RHH76510.1"/>
    <property type="molecule type" value="Genomic_DNA"/>
</dbReference>
<evidence type="ECO:0000313" key="17">
    <source>
        <dbReference type="Proteomes" id="UP000286211"/>
    </source>
</evidence>
<evidence type="ECO:0000313" key="4">
    <source>
        <dbReference type="EMBL" id="MCW4093846.1"/>
    </source>
</evidence>
<evidence type="ECO:0000313" key="5">
    <source>
        <dbReference type="EMBL" id="MCW4156899.1"/>
    </source>
</evidence>
<dbReference type="EMBL" id="QRIN01000018">
    <property type="protein sequence ID" value="RHG66757.1"/>
    <property type="molecule type" value="Genomic_DNA"/>
</dbReference>
<dbReference type="Proteomes" id="UP000284548">
    <property type="component" value="Unassembled WGS sequence"/>
</dbReference>
<dbReference type="EMBL" id="JAPDUS010000016">
    <property type="protein sequence ID" value="MCW4093846.1"/>
    <property type="molecule type" value="Genomic_DNA"/>
</dbReference>
<dbReference type="Proteomes" id="UP000285236">
    <property type="component" value="Unassembled WGS sequence"/>
</dbReference>
<evidence type="ECO:0000313" key="11">
    <source>
        <dbReference type="EMBL" id="RHH76510.1"/>
    </source>
</evidence>
<dbReference type="Pfam" id="PF13711">
    <property type="entry name" value="DUF4160"/>
    <property type="match status" value="1"/>
</dbReference>
<evidence type="ECO:0000313" key="6">
    <source>
        <dbReference type="EMBL" id="MQN83503.1"/>
    </source>
</evidence>
<accession>A0A3E5E856</accession>
<reference evidence="19" key="2">
    <citation type="submission" date="2019-09" db="EMBL/GenBank/DDBJ databases">
        <title>Distinct polysaccharide growth profiles of human intestinal Prevotella copri isolates.</title>
        <authorList>
            <person name="Fehlner-Peach H."/>
            <person name="Magnabosco C."/>
            <person name="Raghavan V."/>
            <person name="Scher J.U."/>
            <person name="Tett A."/>
            <person name="Cox L.M."/>
            <person name="Gottsegen C."/>
            <person name="Watters A."/>
            <person name="Wiltshire- Gordon J.D."/>
            <person name="Segata N."/>
            <person name="Bonneau R."/>
            <person name="Littman D.R."/>
        </authorList>
    </citation>
    <scope>NUCLEOTIDE SEQUENCE [LARGE SCALE GENOMIC DNA]</scope>
    <source>
        <strain evidence="19">iAA108</strain>
    </source>
</reference>
<dbReference type="RefSeq" id="WP_117586454.1">
    <property type="nucleotide sequence ID" value="NZ_CATKVU010000006.1"/>
</dbReference>
<dbReference type="AlphaFoldDB" id="A0A3E5E856"/>
<evidence type="ECO:0000313" key="9">
    <source>
        <dbReference type="EMBL" id="RHA85411.1"/>
    </source>
</evidence>
<dbReference type="EMBL" id="QRYP01000008">
    <property type="protein sequence ID" value="RGU98654.1"/>
    <property type="molecule type" value="Genomic_DNA"/>
</dbReference>
<proteinExistence type="predicted"/>
<dbReference type="EMBL" id="QRNB01000032">
    <property type="protein sequence ID" value="RHK10428.1"/>
    <property type="molecule type" value="Genomic_DNA"/>
</dbReference>
<dbReference type="Proteomes" id="UP001204486">
    <property type="component" value="Unassembled WGS sequence"/>
</dbReference>
<dbReference type="EMBL" id="JAHOEI010000020">
    <property type="protein sequence ID" value="MBV3387523.1"/>
    <property type="molecule type" value="Genomic_DNA"/>
</dbReference>
<protein>
    <submittedName>
        <fullName evidence="12">DUF4160 domain-containing protein</fullName>
    </submittedName>
</protein>
<dbReference type="Proteomes" id="UP001209074">
    <property type="component" value="Unassembled WGS sequence"/>
</dbReference>